<feature type="region of interest" description="Disordered" evidence="3">
    <location>
        <begin position="101"/>
        <end position="121"/>
    </location>
</feature>
<dbReference type="OrthoDB" id="3597252at2759"/>
<dbReference type="EMBL" id="NAJM01000058">
    <property type="protein sequence ID" value="RVX66645.1"/>
    <property type="molecule type" value="Genomic_DNA"/>
</dbReference>
<gene>
    <name evidence="4" type="ORF">B0A52_09396</name>
</gene>
<evidence type="ECO:0000256" key="3">
    <source>
        <dbReference type="SAM" id="MobiDB-lite"/>
    </source>
</evidence>
<dbReference type="Pfam" id="PF11951">
    <property type="entry name" value="Fungal_trans_2"/>
    <property type="match status" value="1"/>
</dbReference>
<comment type="subcellular location">
    <subcellularLocation>
        <location evidence="1">Nucleus</location>
    </subcellularLocation>
</comment>
<protein>
    <recommendedName>
        <fullName evidence="6">Transcription factor domain-containing protein</fullName>
    </recommendedName>
</protein>
<name>A0A438MUF1_EXOME</name>
<dbReference type="Proteomes" id="UP000288859">
    <property type="component" value="Unassembled WGS sequence"/>
</dbReference>
<evidence type="ECO:0008006" key="6">
    <source>
        <dbReference type="Google" id="ProtNLM"/>
    </source>
</evidence>
<organism evidence="4 5">
    <name type="scientific">Exophiala mesophila</name>
    <name type="common">Black yeast-like fungus</name>
    <dbReference type="NCBI Taxonomy" id="212818"/>
    <lineage>
        <taxon>Eukaryota</taxon>
        <taxon>Fungi</taxon>
        <taxon>Dikarya</taxon>
        <taxon>Ascomycota</taxon>
        <taxon>Pezizomycotina</taxon>
        <taxon>Eurotiomycetes</taxon>
        <taxon>Chaetothyriomycetidae</taxon>
        <taxon>Chaetothyriales</taxon>
        <taxon>Herpotrichiellaceae</taxon>
        <taxon>Exophiala</taxon>
    </lineage>
</organism>
<keyword evidence="2" id="KW-0539">Nucleus</keyword>
<sequence>MSSPAQISSSHPFQFGPHELHQVAFTYPTEFLQYQLPEYYPSIPVPRRPLTHMSEFDPFAAETDDVRHTPRIKKPIHKNGNASSTGYIKFQLRSIHNSPQFRGNRHSPPSSMHRDHEQAASSIEIPRPVSDPSKLDSMDEKLLNFYVIGYSDGRTLIQSDNFWRENIPAMMFQSKSVKHSTLALAATYVLDYFPNDWKLLERSNHHYRMGRKMIAEAFHDPQSHLFGNEEEMIVAISLLAVDDVVTWEQRRPQNQDPRWYTLVKAAKRILDHENQGVKYHRAENVQLSKTIREISCWIAYVHIITELVTPSEFLGPKTIFPWLLYGGASMQTRIHGVTGASPELLHIFAQITDLSARLKRKPANPVLLLQANKIRSELDNLRQWWVANVPFYAMEPQRLLQKYQQQIDPETKKLVHKEAVVDVTSQAWVAAAQIYLHCRLYRRPRTARVGPLFTAQTPFCPIFIMSLAALPEDRDTTTAWFKTVCANASERCSVPPVWDSVQQIWKWIDVTDPDHSQSYSGSQREPWIVSDKHPWWDDMVEWIVKNEGILCLA</sequence>
<accession>A0A438MUF1</accession>
<comment type="caution">
    <text evidence="4">The sequence shown here is derived from an EMBL/GenBank/DDBJ whole genome shotgun (WGS) entry which is preliminary data.</text>
</comment>
<reference evidence="4 5" key="1">
    <citation type="submission" date="2017-03" db="EMBL/GenBank/DDBJ databases">
        <title>Genomes of endolithic fungi from Antarctica.</title>
        <authorList>
            <person name="Coleine C."/>
            <person name="Masonjones S."/>
            <person name="Stajich J.E."/>
        </authorList>
    </citation>
    <scope>NUCLEOTIDE SEQUENCE [LARGE SCALE GENOMIC DNA]</scope>
    <source>
        <strain evidence="4 5">CCFEE 6314</strain>
    </source>
</reference>
<evidence type="ECO:0000313" key="4">
    <source>
        <dbReference type="EMBL" id="RVX66645.1"/>
    </source>
</evidence>
<proteinExistence type="predicted"/>
<dbReference type="PANTHER" id="PTHR37534">
    <property type="entry name" value="TRANSCRIPTIONAL ACTIVATOR PROTEIN UGA3"/>
    <property type="match status" value="1"/>
</dbReference>
<evidence type="ECO:0000256" key="1">
    <source>
        <dbReference type="ARBA" id="ARBA00004123"/>
    </source>
</evidence>
<evidence type="ECO:0000313" key="5">
    <source>
        <dbReference type="Proteomes" id="UP000288859"/>
    </source>
</evidence>
<dbReference type="PANTHER" id="PTHR37534:SF46">
    <property type="entry name" value="ZN(II)2CYS6 TRANSCRIPTION FACTOR (EUROFUNG)"/>
    <property type="match status" value="1"/>
</dbReference>
<dbReference type="AlphaFoldDB" id="A0A438MUF1"/>
<dbReference type="GO" id="GO:0005634">
    <property type="term" value="C:nucleus"/>
    <property type="evidence" value="ECO:0007669"/>
    <property type="project" value="UniProtKB-SubCell"/>
</dbReference>
<dbReference type="InterPro" id="IPR021858">
    <property type="entry name" value="Fun_TF"/>
</dbReference>
<dbReference type="VEuPathDB" id="FungiDB:PV10_00491"/>
<evidence type="ECO:0000256" key="2">
    <source>
        <dbReference type="ARBA" id="ARBA00023242"/>
    </source>
</evidence>